<evidence type="ECO:0000313" key="5">
    <source>
        <dbReference type="EMBL" id="QTL38186.1"/>
    </source>
</evidence>
<evidence type="ECO:0000256" key="1">
    <source>
        <dbReference type="ARBA" id="ARBA00010333"/>
    </source>
</evidence>
<feature type="domain" description="Solute-binding protein family 3/N-terminal" evidence="4">
    <location>
        <begin position="27"/>
        <end position="84"/>
    </location>
</feature>
<dbReference type="Gene3D" id="3.40.190.10">
    <property type="entry name" value="Periplasmic binding protein-like II"/>
    <property type="match status" value="2"/>
</dbReference>
<evidence type="ECO:0000313" key="6">
    <source>
        <dbReference type="Proteomes" id="UP000665025"/>
    </source>
</evidence>
<comment type="similarity">
    <text evidence="1">Belongs to the bacterial solute-binding protein 3 family.</text>
</comment>
<keyword evidence="2 3" id="KW-0732">Signal</keyword>
<dbReference type="Pfam" id="PF00497">
    <property type="entry name" value="SBP_bac_3"/>
    <property type="match status" value="1"/>
</dbReference>
<gene>
    <name evidence="5" type="ORF">J5X90_20825</name>
</gene>
<dbReference type="Proteomes" id="UP000665025">
    <property type="component" value="Chromosome 2"/>
</dbReference>
<organism evidence="5 6">
    <name type="scientific">Pseudoalteromonas viridis</name>
    <dbReference type="NCBI Taxonomy" id="339617"/>
    <lineage>
        <taxon>Bacteria</taxon>
        <taxon>Pseudomonadati</taxon>
        <taxon>Pseudomonadota</taxon>
        <taxon>Gammaproteobacteria</taxon>
        <taxon>Alteromonadales</taxon>
        <taxon>Pseudoalteromonadaceae</taxon>
        <taxon>Pseudoalteromonas</taxon>
    </lineage>
</organism>
<evidence type="ECO:0000259" key="4">
    <source>
        <dbReference type="Pfam" id="PF00497"/>
    </source>
</evidence>
<dbReference type="EMBL" id="CP072426">
    <property type="protein sequence ID" value="QTL38186.1"/>
    <property type="molecule type" value="Genomic_DNA"/>
</dbReference>
<dbReference type="PANTHER" id="PTHR35936:SF25">
    <property type="entry name" value="ABC TRANSPORTER SUBSTRATE-BINDING PROTEIN"/>
    <property type="match status" value="1"/>
</dbReference>
<sequence>MNRILAIALLVLSMSTWSQTLTIRADDWFPMNGNPNDPQPGYMIELAKAIFEAEGIEVDYQLMPWERALHEARSGNIDCVVGAYKEDAPDFVFPQAHWGLDRAHFYVAKGDSWRFSDFNGLLSRKVGLIGGYAYGDEFDAFAANNKGAAFQYMSGDGALDKNIKKLLAGRIDTIVESVAVLEAKVKEMGVQGQVVSAGELTKATPMYIACSPENPLSVGYMKMVDAAMPVLKSNGTLDKILDSYGLQPW</sequence>
<protein>
    <submittedName>
        <fullName evidence="5">Transporter substrate-binding domain-containing protein</fullName>
    </submittedName>
</protein>
<dbReference type="InterPro" id="IPR001638">
    <property type="entry name" value="Solute-binding_3/MltF_N"/>
</dbReference>
<accession>A0ABX7VBA2</accession>
<reference evidence="5 6" key="1">
    <citation type="submission" date="2021-03" db="EMBL/GenBank/DDBJ databases">
        <title>Complete Genome of Pseudoalteromonas viridis Strain BBR56, a new biocontrol bacterial candidate.</title>
        <authorList>
            <person name="Handayani D.P."/>
            <person name="Isnansetyo A."/>
            <person name="Istiqomah I."/>
            <person name="Jumina J."/>
        </authorList>
    </citation>
    <scope>NUCLEOTIDE SEQUENCE [LARGE SCALE GENOMIC DNA]</scope>
    <source>
        <strain evidence="5 6">BBR56</strain>
    </source>
</reference>
<dbReference type="SUPFAM" id="SSF53850">
    <property type="entry name" value="Periplasmic binding protein-like II"/>
    <property type="match status" value="1"/>
</dbReference>
<dbReference type="RefSeq" id="WP_209054268.1">
    <property type="nucleotide sequence ID" value="NZ_CP072426.1"/>
</dbReference>
<name>A0ABX7VBA2_9GAMM</name>
<feature type="chain" id="PRO_5046327099" evidence="3">
    <location>
        <begin position="21"/>
        <end position="249"/>
    </location>
</feature>
<evidence type="ECO:0000256" key="3">
    <source>
        <dbReference type="SAM" id="SignalP"/>
    </source>
</evidence>
<keyword evidence="6" id="KW-1185">Reference proteome</keyword>
<proteinExistence type="inferred from homology"/>
<dbReference type="PANTHER" id="PTHR35936">
    <property type="entry name" value="MEMBRANE-BOUND LYTIC MUREIN TRANSGLYCOSYLASE F"/>
    <property type="match status" value="1"/>
</dbReference>
<evidence type="ECO:0000256" key="2">
    <source>
        <dbReference type="ARBA" id="ARBA00022729"/>
    </source>
</evidence>
<feature type="signal peptide" evidence="3">
    <location>
        <begin position="1"/>
        <end position="20"/>
    </location>
</feature>